<dbReference type="Gene3D" id="2.160.20.160">
    <property type="match status" value="1"/>
</dbReference>
<evidence type="ECO:0000256" key="2">
    <source>
        <dbReference type="SAM" id="SignalP"/>
    </source>
</evidence>
<feature type="signal peptide" evidence="2">
    <location>
        <begin position="1"/>
        <end position="24"/>
    </location>
</feature>
<name>A0A6N7ETS7_9GAMM</name>
<evidence type="ECO:0000259" key="3">
    <source>
        <dbReference type="Pfam" id="PF03212"/>
    </source>
</evidence>
<evidence type="ECO:0000313" key="5">
    <source>
        <dbReference type="Proteomes" id="UP000471298"/>
    </source>
</evidence>
<evidence type="ECO:0000256" key="1">
    <source>
        <dbReference type="SAM" id="Phobius"/>
    </source>
</evidence>
<feature type="transmembrane region" description="Helical" evidence="1">
    <location>
        <begin position="478"/>
        <end position="497"/>
    </location>
</feature>
<dbReference type="InterPro" id="IPR004899">
    <property type="entry name" value="Pertactin_central"/>
</dbReference>
<dbReference type="PRINTS" id="PR00313">
    <property type="entry name" value="CABNDNGRPT"/>
</dbReference>
<dbReference type="InParanoid" id="A0A6N7ETS7"/>
<organism evidence="4 5">
    <name type="scientific">Ostreibacterium oceani</name>
    <dbReference type="NCBI Taxonomy" id="2654998"/>
    <lineage>
        <taxon>Bacteria</taxon>
        <taxon>Pseudomonadati</taxon>
        <taxon>Pseudomonadota</taxon>
        <taxon>Gammaproteobacteria</taxon>
        <taxon>Cardiobacteriales</taxon>
        <taxon>Ostreibacteriaceae</taxon>
        <taxon>Ostreibacterium</taxon>
    </lineage>
</organism>
<keyword evidence="1" id="KW-0472">Membrane</keyword>
<dbReference type="EMBL" id="WHNW01000001">
    <property type="protein sequence ID" value="MPV85353.1"/>
    <property type="molecule type" value="Genomic_DNA"/>
</dbReference>
<dbReference type="GO" id="GO:0019867">
    <property type="term" value="C:outer membrane"/>
    <property type="evidence" value="ECO:0007669"/>
    <property type="project" value="InterPro"/>
</dbReference>
<reference evidence="4 5" key="1">
    <citation type="submission" date="2019-10" db="EMBL/GenBank/DDBJ databases">
        <title>Cardiobacteriales fam. a chemoheterotrophic member of the order Cardiobacteriales, and proposal of Cardiobacteriales fam. nov.</title>
        <authorList>
            <person name="Wang C."/>
        </authorList>
    </citation>
    <scope>NUCLEOTIDE SEQUENCE [LARGE SCALE GENOMIC DNA]</scope>
    <source>
        <strain evidence="4 5">ML27</strain>
    </source>
</reference>
<dbReference type="SUPFAM" id="SSF51120">
    <property type="entry name" value="beta-Roll"/>
    <property type="match status" value="1"/>
</dbReference>
<dbReference type="InterPro" id="IPR011049">
    <property type="entry name" value="Serralysin-like_metalloprot_C"/>
</dbReference>
<dbReference type="Proteomes" id="UP000471298">
    <property type="component" value="Unassembled WGS sequence"/>
</dbReference>
<sequence>MNKKWGLSVVMTTLALGALTVAKAQTVACASVGTLAGDKCTLNGANIAGVNINSLTDNAVDSIVVTESGAGVRIQAAPLDITITDAIHLELITSTLGATGLDLQGGDDTLTNNESGTGRELTISGNMTGGDGNDTADVVGINVNGDVFGNAGDDTLTFTQSMGPPVRRSVVTGNIDGGDDNDTLSVSFTDVTGDLIGGLGDDSLTVSGDATVVGLIDGGDGNDAMTVGDSASVDDINAGAGDDTVLVNSTFSGPLTTHVALNAPIDGGDGVDTFTFENWEGTPPDLLNWETLNLTASIVTLGLTTAVTDLVDIDPDSILEIGTTLGMTTALLTNAGELRLFDQAVVTVSNELANSNRVTLVDGATDDTPTVTGNFNNTGTVALDINTADHSADLLTITGDNTAQLTLALSNLDPANSDNTNIPLVTVNGAPGTAVLEGGGTTLTAGGVTYELQLLTDTWTLVPLAGGAGGAVSIPSTGLTSLVLALSGLAGIAFTVMRRESKRREITTHA</sequence>
<gene>
    <name evidence="4" type="ORF">GCU85_01220</name>
</gene>
<keyword evidence="1" id="KW-1133">Transmembrane helix</keyword>
<dbReference type="AlphaFoldDB" id="A0A6N7ETS7"/>
<comment type="caution">
    <text evidence="4">The sequence shown here is derived from an EMBL/GenBank/DDBJ whole genome shotgun (WGS) entry which is preliminary data.</text>
</comment>
<protein>
    <submittedName>
        <fullName evidence="4">Autotransporter outer membrane beta-barrel domain-containing protein</fullName>
    </submittedName>
</protein>
<feature type="domain" description="Pertactin central region" evidence="3">
    <location>
        <begin position="372"/>
        <end position="462"/>
    </location>
</feature>
<proteinExistence type="predicted"/>
<evidence type="ECO:0000313" key="4">
    <source>
        <dbReference type="EMBL" id="MPV85353.1"/>
    </source>
</evidence>
<dbReference type="InterPro" id="IPR006315">
    <property type="entry name" value="OM_autotransptr_brl_dom"/>
</dbReference>
<dbReference type="Pfam" id="PF03212">
    <property type="entry name" value="Pertactin"/>
    <property type="match status" value="1"/>
</dbReference>
<keyword evidence="5" id="KW-1185">Reference proteome</keyword>
<keyword evidence="1" id="KW-0812">Transmembrane</keyword>
<dbReference type="RefSeq" id="WP_152808518.1">
    <property type="nucleotide sequence ID" value="NZ_WHNW01000001.1"/>
</dbReference>
<accession>A0A6N7ETS7</accession>
<dbReference type="NCBIfam" id="TIGR01414">
    <property type="entry name" value="autotrans_barl"/>
    <property type="match status" value="1"/>
</dbReference>
<feature type="chain" id="PRO_5026966514" evidence="2">
    <location>
        <begin position="25"/>
        <end position="510"/>
    </location>
</feature>
<keyword evidence="2" id="KW-0732">Signal</keyword>